<dbReference type="GO" id="GO:0003824">
    <property type="term" value="F:catalytic activity"/>
    <property type="evidence" value="ECO:0007669"/>
    <property type="project" value="InterPro"/>
</dbReference>
<dbReference type="AlphaFoldDB" id="A0A1T4KJR4"/>
<dbReference type="PANTHER" id="PTHR11135:SF1">
    <property type="entry name" value="PROTEIN YHCC"/>
    <property type="match status" value="1"/>
</dbReference>
<dbReference type="InterPro" id="IPR023404">
    <property type="entry name" value="rSAM_horseshoe"/>
</dbReference>
<gene>
    <name evidence="8" type="ORF">SAMN02745973_00568</name>
</gene>
<dbReference type="InterPro" id="IPR006638">
    <property type="entry name" value="Elp3/MiaA/NifB-like_rSAM"/>
</dbReference>
<dbReference type="InterPro" id="IPR005911">
    <property type="entry name" value="YhcC-like"/>
</dbReference>
<dbReference type="InterPro" id="IPR039661">
    <property type="entry name" value="ELP3"/>
</dbReference>
<feature type="domain" description="Radical SAM core" evidence="7">
    <location>
        <begin position="18"/>
        <end position="260"/>
    </location>
</feature>
<evidence type="ECO:0000256" key="2">
    <source>
        <dbReference type="ARBA" id="ARBA00022485"/>
    </source>
</evidence>
<dbReference type="Gene3D" id="3.80.30.20">
    <property type="entry name" value="tm_1862 like domain"/>
    <property type="match status" value="1"/>
</dbReference>
<keyword evidence="3" id="KW-0949">S-adenosyl-L-methionine</keyword>
<evidence type="ECO:0000256" key="6">
    <source>
        <dbReference type="ARBA" id="ARBA00023014"/>
    </source>
</evidence>
<name>A0A1T4KJR4_9FIRM</name>
<dbReference type="GO" id="GO:0051539">
    <property type="term" value="F:4 iron, 4 sulfur cluster binding"/>
    <property type="evidence" value="ECO:0007669"/>
    <property type="project" value="UniProtKB-KW"/>
</dbReference>
<keyword evidence="9" id="KW-1185">Reference proteome</keyword>
<evidence type="ECO:0000313" key="8">
    <source>
        <dbReference type="EMBL" id="SJZ42626.1"/>
    </source>
</evidence>
<dbReference type="InterPro" id="IPR032432">
    <property type="entry name" value="Radical_SAM_C"/>
</dbReference>
<dbReference type="GO" id="GO:0046872">
    <property type="term" value="F:metal ion binding"/>
    <property type="evidence" value="ECO:0007669"/>
    <property type="project" value="UniProtKB-KW"/>
</dbReference>
<accession>A0A1T4KJR4</accession>
<dbReference type="PROSITE" id="PS51918">
    <property type="entry name" value="RADICAL_SAM"/>
    <property type="match status" value="1"/>
</dbReference>
<dbReference type="InterPro" id="IPR007197">
    <property type="entry name" value="rSAM"/>
</dbReference>
<dbReference type="SUPFAM" id="SSF102114">
    <property type="entry name" value="Radical SAM enzymes"/>
    <property type="match status" value="1"/>
</dbReference>
<dbReference type="SFLD" id="SFLDS00029">
    <property type="entry name" value="Radical_SAM"/>
    <property type="match status" value="1"/>
</dbReference>
<evidence type="ECO:0000256" key="3">
    <source>
        <dbReference type="ARBA" id="ARBA00022691"/>
    </source>
</evidence>
<evidence type="ECO:0000256" key="5">
    <source>
        <dbReference type="ARBA" id="ARBA00023004"/>
    </source>
</evidence>
<protein>
    <recommendedName>
        <fullName evidence="7">Radical SAM core domain-containing protein</fullName>
    </recommendedName>
</protein>
<evidence type="ECO:0000256" key="1">
    <source>
        <dbReference type="ARBA" id="ARBA00001966"/>
    </source>
</evidence>
<keyword evidence="4" id="KW-0479">Metal-binding</keyword>
<proteinExistence type="predicted"/>
<evidence type="ECO:0000256" key="4">
    <source>
        <dbReference type="ARBA" id="ARBA00022723"/>
    </source>
</evidence>
<keyword evidence="2" id="KW-0004">4Fe-4S</keyword>
<dbReference type="InterPro" id="IPR058240">
    <property type="entry name" value="rSAM_sf"/>
</dbReference>
<sequence length="318" mass="37373">MQEKKICYKVYSQYLKEKYGEKVYKIPINLPVTCPNRDGTIGYGGCSYCGEKGAGFENLSNCLSVEEQMRTNISYIQKRYKAKKFIAYFQNFTNTYMSFSTFKKNMREACIDNVVELSISTRPDCIREEYLSYLKELSYQKHINITIELGLQTVNYRTLEKIHRGHTLAEFIDAVLRIQKYGFQICVHLILNLPWDEKIDVVENAKILSALSIDFVKLHSLYIEKNTMLGKQYKKGEISLITKEEYVERVILFLEYLSPNIVIQRLIGRAPKEDTLFVNWNTSWWKIRDEIEGQMKKRNSFQGRKYNYLHGSALKKLL</sequence>
<dbReference type="Pfam" id="PF16199">
    <property type="entry name" value="Radical_SAM_C"/>
    <property type="match status" value="1"/>
</dbReference>
<keyword evidence="6" id="KW-0411">Iron-sulfur</keyword>
<dbReference type="Proteomes" id="UP000196365">
    <property type="component" value="Unassembled WGS sequence"/>
</dbReference>
<organism evidence="8 9">
    <name type="scientific">Garciella nitratireducens DSM 15102</name>
    <dbReference type="NCBI Taxonomy" id="1121911"/>
    <lineage>
        <taxon>Bacteria</taxon>
        <taxon>Bacillati</taxon>
        <taxon>Bacillota</taxon>
        <taxon>Clostridia</taxon>
        <taxon>Eubacteriales</taxon>
        <taxon>Eubacteriaceae</taxon>
        <taxon>Garciella</taxon>
    </lineage>
</organism>
<dbReference type="SFLD" id="SFLDG01091">
    <property type="entry name" value="uncharacterized_CHP01210-like"/>
    <property type="match status" value="1"/>
</dbReference>
<evidence type="ECO:0000313" key="9">
    <source>
        <dbReference type="Proteomes" id="UP000196365"/>
    </source>
</evidence>
<evidence type="ECO:0000259" key="7">
    <source>
        <dbReference type="PROSITE" id="PS51918"/>
    </source>
</evidence>
<comment type="cofactor">
    <cofactor evidence="1">
        <name>[4Fe-4S] cluster</name>
        <dbReference type="ChEBI" id="CHEBI:49883"/>
    </cofactor>
</comment>
<dbReference type="NCBIfam" id="TIGR01212">
    <property type="entry name" value="TIGR01212 family radical SAM protein"/>
    <property type="match status" value="1"/>
</dbReference>
<dbReference type="RefSeq" id="WP_200810734.1">
    <property type="nucleotide sequence ID" value="NZ_FUWV01000002.1"/>
</dbReference>
<keyword evidence="5" id="KW-0408">Iron</keyword>
<dbReference type="EMBL" id="FUWV01000002">
    <property type="protein sequence ID" value="SJZ42626.1"/>
    <property type="molecule type" value="Genomic_DNA"/>
</dbReference>
<dbReference type="SFLD" id="SFLDG01086">
    <property type="entry name" value="elongater_protein-like"/>
    <property type="match status" value="1"/>
</dbReference>
<dbReference type="SMART" id="SM00729">
    <property type="entry name" value="Elp3"/>
    <property type="match status" value="1"/>
</dbReference>
<dbReference type="Pfam" id="PF04055">
    <property type="entry name" value="Radical_SAM"/>
    <property type="match status" value="1"/>
</dbReference>
<dbReference type="PANTHER" id="PTHR11135">
    <property type="entry name" value="HISTONE ACETYLTRANSFERASE-RELATED"/>
    <property type="match status" value="1"/>
</dbReference>
<reference evidence="8 9" key="1">
    <citation type="submission" date="2017-02" db="EMBL/GenBank/DDBJ databases">
        <authorList>
            <person name="Peterson S.W."/>
        </authorList>
    </citation>
    <scope>NUCLEOTIDE SEQUENCE [LARGE SCALE GENOMIC DNA]</scope>
    <source>
        <strain evidence="8 9">DSM 15102</strain>
    </source>
</reference>